<dbReference type="PROSITE" id="PS00902">
    <property type="entry name" value="GLUTAMATE_5_KINASE"/>
    <property type="match status" value="1"/>
</dbReference>
<dbReference type="InterPro" id="IPR019797">
    <property type="entry name" value="Glutamate_5-kinase_CS"/>
</dbReference>
<comment type="catalytic activity">
    <reaction evidence="8">
        <text>L-glutamate + ATP = L-glutamyl 5-phosphate + ADP</text>
        <dbReference type="Rhea" id="RHEA:14877"/>
        <dbReference type="ChEBI" id="CHEBI:29985"/>
        <dbReference type="ChEBI" id="CHEBI:30616"/>
        <dbReference type="ChEBI" id="CHEBI:58274"/>
        <dbReference type="ChEBI" id="CHEBI:456216"/>
        <dbReference type="EC" id="2.7.2.11"/>
    </reaction>
</comment>
<gene>
    <name evidence="8" type="primary">proB</name>
    <name evidence="10" type="ORF">SAMN02910280_0292</name>
</gene>
<dbReference type="PRINTS" id="PR00474">
    <property type="entry name" value="GLU5KINASE"/>
</dbReference>
<keyword evidence="1 8" id="KW-0963">Cytoplasm</keyword>
<dbReference type="PIRSF" id="PIRSF000729">
    <property type="entry name" value="GK"/>
    <property type="match status" value="1"/>
</dbReference>
<feature type="domain" description="Aspartate/glutamate/uridylate kinase" evidence="9">
    <location>
        <begin position="8"/>
        <end position="240"/>
    </location>
</feature>
<dbReference type="SUPFAM" id="SSF53633">
    <property type="entry name" value="Carbamate kinase-like"/>
    <property type="match status" value="1"/>
</dbReference>
<reference evidence="10 11" key="1">
    <citation type="submission" date="2016-11" db="EMBL/GenBank/DDBJ databases">
        <authorList>
            <person name="Jaros S."/>
            <person name="Januszkiewicz K."/>
            <person name="Wedrychowicz H."/>
        </authorList>
    </citation>
    <scope>NUCLEOTIDE SEQUENCE [LARGE SCALE GENOMIC DNA]</scope>
    <source>
        <strain evidence="10 11">YL228</strain>
    </source>
</reference>
<dbReference type="EC" id="2.7.2.11" evidence="8"/>
<evidence type="ECO:0000256" key="4">
    <source>
        <dbReference type="ARBA" id="ARBA00022679"/>
    </source>
</evidence>
<evidence type="ECO:0000259" key="9">
    <source>
        <dbReference type="Pfam" id="PF00696"/>
    </source>
</evidence>
<dbReference type="InterPro" id="IPR005715">
    <property type="entry name" value="Glu_5kinase/COase_Synthase"/>
</dbReference>
<protein>
    <recommendedName>
        <fullName evidence="8">Glutamate 5-kinase</fullName>
        <ecNumber evidence="8">2.7.2.11</ecNumber>
    </recommendedName>
    <alternativeName>
        <fullName evidence="8">Gamma-glutamyl kinase</fullName>
        <shortName evidence="8">GK</shortName>
    </alternativeName>
</protein>
<dbReference type="Pfam" id="PF00696">
    <property type="entry name" value="AA_kinase"/>
    <property type="match status" value="1"/>
</dbReference>
<dbReference type="AlphaFoldDB" id="A0A1K1Q1D2"/>
<dbReference type="GO" id="GO:0005829">
    <property type="term" value="C:cytosol"/>
    <property type="evidence" value="ECO:0007669"/>
    <property type="project" value="TreeGrafter"/>
</dbReference>
<keyword evidence="3 8" id="KW-0641">Proline biosynthesis</keyword>
<dbReference type="NCBIfam" id="TIGR01027">
    <property type="entry name" value="proB"/>
    <property type="match status" value="1"/>
</dbReference>
<dbReference type="HAMAP" id="MF_00456">
    <property type="entry name" value="ProB"/>
    <property type="match status" value="1"/>
</dbReference>
<evidence type="ECO:0000256" key="8">
    <source>
        <dbReference type="HAMAP-Rule" id="MF_00456"/>
    </source>
</evidence>
<dbReference type="Proteomes" id="UP000183461">
    <property type="component" value="Unassembled WGS sequence"/>
</dbReference>
<dbReference type="InterPro" id="IPR001057">
    <property type="entry name" value="Glu/AcGlu_kinase"/>
</dbReference>
<proteinExistence type="inferred from homology"/>
<organism evidence="10 11">
    <name type="scientific">Ruminococcus flavefaciens</name>
    <dbReference type="NCBI Taxonomy" id="1265"/>
    <lineage>
        <taxon>Bacteria</taxon>
        <taxon>Bacillati</taxon>
        <taxon>Bacillota</taxon>
        <taxon>Clostridia</taxon>
        <taxon>Eubacteriales</taxon>
        <taxon>Oscillospiraceae</taxon>
        <taxon>Ruminococcus</taxon>
    </lineage>
</organism>
<dbReference type="InterPro" id="IPR001048">
    <property type="entry name" value="Asp/Glu/Uridylate_kinase"/>
</dbReference>
<dbReference type="CDD" id="cd04242">
    <property type="entry name" value="AAK_G5K_ProB"/>
    <property type="match status" value="1"/>
</dbReference>
<keyword evidence="7 8" id="KW-0067">ATP-binding</keyword>
<keyword evidence="2 8" id="KW-0028">Amino-acid biosynthesis</keyword>
<comment type="pathway">
    <text evidence="8">Amino-acid biosynthesis; L-proline biosynthesis; L-glutamate 5-semialdehyde from L-glutamate: step 1/2.</text>
</comment>
<dbReference type="UniPathway" id="UPA00098">
    <property type="reaction ID" value="UER00359"/>
</dbReference>
<name>A0A1K1Q1D2_RUMFL</name>
<comment type="function">
    <text evidence="8">Catalyzes the transfer of a phosphate group to glutamate to form L-glutamate 5-phosphate.</text>
</comment>
<accession>A0A1K1Q1D2</accession>
<keyword evidence="6 8" id="KW-0418">Kinase</keyword>
<sequence>MRNISEKQRIVIKLGTSTLAHKTGKLNIRRMTNLVRVISDLHNSGREIIMVSSGAVGLGAGKLGLPEKPKDTKTKQAVAAIGQCELMHVYDDMFAKYSVTVAQILLTKAIINNPSHCENFRTTVESLVGMDVIPIVNENDTIAIDELELEIGENDSLSALVAELSGADLLLILSDIDALYDGDPRENPDAKPIPLVEKITPEIEAMAGGAGTSLGTGGMSTKINAAKIATNAGIDMIIMNGRDPEKLYDLFEDKEIGTLFKSQY</sequence>
<feature type="binding site" evidence="8">
    <location>
        <position position="13"/>
    </location>
    <ligand>
        <name>ATP</name>
        <dbReference type="ChEBI" id="CHEBI:30616"/>
    </ligand>
</feature>
<dbReference type="Gene3D" id="3.40.1160.10">
    <property type="entry name" value="Acetylglutamate kinase-like"/>
    <property type="match status" value="1"/>
</dbReference>
<evidence type="ECO:0000256" key="6">
    <source>
        <dbReference type="ARBA" id="ARBA00022777"/>
    </source>
</evidence>
<evidence type="ECO:0000313" key="11">
    <source>
        <dbReference type="Proteomes" id="UP000183461"/>
    </source>
</evidence>
<dbReference type="PANTHER" id="PTHR43654:SF1">
    <property type="entry name" value="ISOPENTENYL PHOSPHATE KINASE"/>
    <property type="match status" value="1"/>
</dbReference>
<keyword evidence="4 8" id="KW-0808">Transferase</keyword>
<evidence type="ECO:0000256" key="3">
    <source>
        <dbReference type="ARBA" id="ARBA00022650"/>
    </source>
</evidence>
<dbReference type="GO" id="GO:0055129">
    <property type="term" value="P:L-proline biosynthetic process"/>
    <property type="evidence" value="ECO:0007669"/>
    <property type="project" value="UniProtKB-UniRule"/>
</dbReference>
<comment type="subcellular location">
    <subcellularLocation>
        <location evidence="8">Cytoplasm</location>
    </subcellularLocation>
</comment>
<evidence type="ECO:0000256" key="7">
    <source>
        <dbReference type="ARBA" id="ARBA00022840"/>
    </source>
</evidence>
<dbReference type="FunFam" id="3.40.1160.10:FF:000018">
    <property type="entry name" value="Glutamate 5-kinase"/>
    <property type="match status" value="1"/>
</dbReference>
<feature type="binding site" evidence="8">
    <location>
        <position position="154"/>
    </location>
    <ligand>
        <name>substrate</name>
    </ligand>
</feature>
<dbReference type="EMBL" id="FPIP01000012">
    <property type="protein sequence ID" value="SFW53491.1"/>
    <property type="molecule type" value="Genomic_DNA"/>
</dbReference>
<dbReference type="InterPro" id="IPR036393">
    <property type="entry name" value="AceGlu_kinase-like_sf"/>
</dbReference>
<dbReference type="PANTHER" id="PTHR43654">
    <property type="entry name" value="GLUTAMATE 5-KINASE"/>
    <property type="match status" value="1"/>
</dbReference>
<feature type="binding site" evidence="8">
    <location>
        <position position="140"/>
    </location>
    <ligand>
        <name>substrate</name>
    </ligand>
</feature>
<dbReference type="RefSeq" id="WP_028515389.1">
    <property type="nucleotide sequence ID" value="NZ_CACVNT010000018.1"/>
</dbReference>
<dbReference type="GO" id="GO:0005524">
    <property type="term" value="F:ATP binding"/>
    <property type="evidence" value="ECO:0007669"/>
    <property type="project" value="UniProtKB-KW"/>
</dbReference>
<evidence type="ECO:0000256" key="5">
    <source>
        <dbReference type="ARBA" id="ARBA00022741"/>
    </source>
</evidence>
<dbReference type="InterPro" id="IPR011529">
    <property type="entry name" value="Glu_5kinase"/>
</dbReference>
<comment type="similarity">
    <text evidence="8">Belongs to the glutamate 5-kinase family.</text>
</comment>
<keyword evidence="5 8" id="KW-0547">Nucleotide-binding</keyword>
<evidence type="ECO:0000256" key="2">
    <source>
        <dbReference type="ARBA" id="ARBA00022605"/>
    </source>
</evidence>
<dbReference type="GO" id="GO:0004349">
    <property type="term" value="F:glutamate 5-kinase activity"/>
    <property type="evidence" value="ECO:0007669"/>
    <property type="project" value="UniProtKB-UniRule"/>
</dbReference>
<dbReference type="InterPro" id="IPR041739">
    <property type="entry name" value="G5K_ProB"/>
</dbReference>
<feature type="binding site" evidence="8">
    <location>
        <begin position="174"/>
        <end position="175"/>
    </location>
    <ligand>
        <name>ATP</name>
        <dbReference type="ChEBI" id="CHEBI:30616"/>
    </ligand>
</feature>
<evidence type="ECO:0000313" key="10">
    <source>
        <dbReference type="EMBL" id="SFW53491.1"/>
    </source>
</evidence>
<feature type="binding site" evidence="8">
    <location>
        <begin position="216"/>
        <end position="222"/>
    </location>
    <ligand>
        <name>ATP</name>
        <dbReference type="ChEBI" id="CHEBI:30616"/>
    </ligand>
</feature>
<evidence type="ECO:0000256" key="1">
    <source>
        <dbReference type="ARBA" id="ARBA00022490"/>
    </source>
</evidence>
<feature type="binding site" evidence="8">
    <location>
        <position position="53"/>
    </location>
    <ligand>
        <name>substrate</name>
    </ligand>
</feature>